<evidence type="ECO:0000256" key="2">
    <source>
        <dbReference type="ARBA" id="ARBA00023163"/>
    </source>
</evidence>
<organism evidence="4 5">
    <name type="scientific">Gossypium tomentosum</name>
    <name type="common">Hawaiian cotton</name>
    <name type="synonym">Gossypium sandvicense</name>
    <dbReference type="NCBI Taxonomy" id="34277"/>
    <lineage>
        <taxon>Eukaryota</taxon>
        <taxon>Viridiplantae</taxon>
        <taxon>Streptophyta</taxon>
        <taxon>Embryophyta</taxon>
        <taxon>Tracheophyta</taxon>
        <taxon>Spermatophyta</taxon>
        <taxon>Magnoliopsida</taxon>
        <taxon>eudicotyledons</taxon>
        <taxon>Gunneridae</taxon>
        <taxon>Pentapetalae</taxon>
        <taxon>rosids</taxon>
        <taxon>malvids</taxon>
        <taxon>Malvales</taxon>
        <taxon>Malvaceae</taxon>
        <taxon>Malvoideae</taxon>
        <taxon>Gossypium</taxon>
    </lineage>
</organism>
<dbReference type="AlphaFoldDB" id="A0A5D2JBB9"/>
<accession>A0A5D2JBB9</accession>
<dbReference type="PANTHER" id="PTHR11800">
    <property type="entry name" value="DNA-DIRECTED RNA POLYMERASE"/>
    <property type="match status" value="1"/>
</dbReference>
<evidence type="ECO:0000256" key="1">
    <source>
        <dbReference type="ARBA" id="ARBA00022478"/>
    </source>
</evidence>
<dbReference type="SUPFAM" id="SSF55257">
    <property type="entry name" value="RBP11-like subunits of RNA polymerase"/>
    <property type="match status" value="1"/>
</dbReference>
<dbReference type="InterPro" id="IPR050518">
    <property type="entry name" value="Rpo3/RPB3_RNA_Pol_subunit"/>
</dbReference>
<dbReference type="GO" id="GO:0003899">
    <property type="term" value="F:DNA-directed RNA polymerase activity"/>
    <property type="evidence" value="ECO:0007669"/>
    <property type="project" value="InterPro"/>
</dbReference>
<gene>
    <name evidence="4" type="ORF">ES332_D09G004700v1</name>
</gene>
<evidence type="ECO:0000313" key="5">
    <source>
        <dbReference type="Proteomes" id="UP000322667"/>
    </source>
</evidence>
<feature type="domain" description="DNA-directed RNA polymerase RpoA/D/Rpb3-type" evidence="3">
    <location>
        <begin position="1"/>
        <end position="35"/>
    </location>
</feature>
<dbReference type="InterPro" id="IPR036643">
    <property type="entry name" value="RNApol_insert_sf"/>
</dbReference>
<dbReference type="PANTHER" id="PTHR11800:SF2">
    <property type="entry name" value="DNA-DIRECTED RNA POLYMERASE II SUBUNIT RPB3"/>
    <property type="match status" value="1"/>
</dbReference>
<keyword evidence="1" id="KW-0240">DNA-directed RNA polymerase</keyword>
<dbReference type="Pfam" id="PF01193">
    <property type="entry name" value="RNA_pol_L"/>
    <property type="match status" value="1"/>
</dbReference>
<dbReference type="EMBL" id="CM017631">
    <property type="protein sequence ID" value="TYH52098.1"/>
    <property type="molecule type" value="Genomic_DNA"/>
</dbReference>
<sequence length="87" mass="9843">MANALRCIMITEVPTIAIDLVKIKVNSSVLNEKFIAHRLHQSLSLANVPCLVYINLFLGKRLIAFMGCFCLKKVRNKFGYKNPFSLT</sequence>
<dbReference type="GO" id="GO:0006366">
    <property type="term" value="P:transcription by RNA polymerase II"/>
    <property type="evidence" value="ECO:0007669"/>
    <property type="project" value="TreeGrafter"/>
</dbReference>
<dbReference type="Gene3D" id="2.170.120.12">
    <property type="entry name" value="DNA-directed RNA polymerase, insert domain"/>
    <property type="match status" value="1"/>
</dbReference>
<dbReference type="SUPFAM" id="SSF56553">
    <property type="entry name" value="Insert subdomain of RNA polymerase alpha subunit"/>
    <property type="match status" value="1"/>
</dbReference>
<dbReference type="Gene3D" id="3.30.1360.10">
    <property type="entry name" value="RNA polymerase, RBP11-like subunit"/>
    <property type="match status" value="1"/>
</dbReference>
<dbReference type="Proteomes" id="UP000322667">
    <property type="component" value="Chromosome D09"/>
</dbReference>
<evidence type="ECO:0000313" key="4">
    <source>
        <dbReference type="EMBL" id="TYH52098.1"/>
    </source>
</evidence>
<protein>
    <recommendedName>
        <fullName evidence="3">DNA-directed RNA polymerase RpoA/D/Rpb3-type domain-containing protein</fullName>
    </recommendedName>
</protein>
<dbReference type="GO" id="GO:0046983">
    <property type="term" value="F:protein dimerization activity"/>
    <property type="evidence" value="ECO:0007669"/>
    <property type="project" value="InterPro"/>
</dbReference>
<keyword evidence="5" id="KW-1185">Reference proteome</keyword>
<dbReference type="InterPro" id="IPR036603">
    <property type="entry name" value="RBP11-like"/>
</dbReference>
<dbReference type="InterPro" id="IPR011263">
    <property type="entry name" value="DNA-dir_RNA_pol_RpoA/D/Rpb3"/>
</dbReference>
<evidence type="ECO:0000259" key="3">
    <source>
        <dbReference type="Pfam" id="PF01193"/>
    </source>
</evidence>
<name>A0A5D2JBB9_GOSTO</name>
<keyword evidence="2" id="KW-0804">Transcription</keyword>
<dbReference type="GO" id="GO:0005665">
    <property type="term" value="C:RNA polymerase II, core complex"/>
    <property type="evidence" value="ECO:0007669"/>
    <property type="project" value="TreeGrafter"/>
</dbReference>
<reference evidence="4 5" key="1">
    <citation type="submission" date="2019-07" db="EMBL/GenBank/DDBJ databases">
        <title>WGS assembly of Gossypium tomentosum.</title>
        <authorList>
            <person name="Chen Z.J."/>
            <person name="Sreedasyam A."/>
            <person name="Ando A."/>
            <person name="Song Q."/>
            <person name="De L."/>
            <person name="Hulse-Kemp A."/>
            <person name="Ding M."/>
            <person name="Ye W."/>
            <person name="Kirkbride R."/>
            <person name="Jenkins J."/>
            <person name="Plott C."/>
            <person name="Lovell J."/>
            <person name="Lin Y.-M."/>
            <person name="Vaughn R."/>
            <person name="Liu B."/>
            <person name="Li W."/>
            <person name="Simpson S."/>
            <person name="Scheffler B."/>
            <person name="Saski C."/>
            <person name="Grover C."/>
            <person name="Hu G."/>
            <person name="Conover J."/>
            <person name="Carlson J."/>
            <person name="Shu S."/>
            <person name="Boston L."/>
            <person name="Williams M."/>
            <person name="Peterson D."/>
            <person name="Mcgee K."/>
            <person name="Jones D."/>
            <person name="Wendel J."/>
            <person name="Stelly D."/>
            <person name="Grimwood J."/>
            <person name="Schmutz J."/>
        </authorList>
    </citation>
    <scope>NUCLEOTIDE SEQUENCE [LARGE SCALE GENOMIC DNA]</scope>
    <source>
        <strain evidence="4">7179.01</strain>
    </source>
</reference>
<proteinExistence type="predicted"/>